<evidence type="ECO:0000313" key="2">
    <source>
        <dbReference type="EMBL" id="CAF4720859.1"/>
    </source>
</evidence>
<feature type="region of interest" description="Disordered" evidence="1">
    <location>
        <begin position="40"/>
        <end position="62"/>
    </location>
</feature>
<comment type="caution">
    <text evidence="2">The sequence shown here is derived from an EMBL/GenBank/DDBJ whole genome shotgun (WGS) entry which is preliminary data.</text>
</comment>
<proteinExistence type="predicted"/>
<dbReference type="AlphaFoldDB" id="A0A8S3AF08"/>
<organism evidence="2 3">
    <name type="scientific">Rotaria magnacalcarata</name>
    <dbReference type="NCBI Taxonomy" id="392030"/>
    <lineage>
        <taxon>Eukaryota</taxon>
        <taxon>Metazoa</taxon>
        <taxon>Spiralia</taxon>
        <taxon>Gnathifera</taxon>
        <taxon>Rotifera</taxon>
        <taxon>Eurotatoria</taxon>
        <taxon>Bdelloidea</taxon>
        <taxon>Philodinida</taxon>
        <taxon>Philodinidae</taxon>
        <taxon>Rotaria</taxon>
    </lineage>
</organism>
<reference evidence="2" key="1">
    <citation type="submission" date="2021-02" db="EMBL/GenBank/DDBJ databases">
        <authorList>
            <person name="Nowell W R."/>
        </authorList>
    </citation>
    <scope>NUCLEOTIDE SEQUENCE</scope>
</reference>
<evidence type="ECO:0000256" key="1">
    <source>
        <dbReference type="SAM" id="MobiDB-lite"/>
    </source>
</evidence>
<evidence type="ECO:0000313" key="3">
    <source>
        <dbReference type="Proteomes" id="UP000681967"/>
    </source>
</evidence>
<name>A0A8S3AF08_9BILA</name>
<dbReference type="Proteomes" id="UP000681967">
    <property type="component" value="Unassembled WGS sequence"/>
</dbReference>
<gene>
    <name evidence="2" type="ORF">BYL167_LOCUS44874</name>
</gene>
<accession>A0A8S3AF08</accession>
<dbReference type="EMBL" id="CAJOBH010122968">
    <property type="protein sequence ID" value="CAF4720859.1"/>
    <property type="molecule type" value="Genomic_DNA"/>
</dbReference>
<protein>
    <submittedName>
        <fullName evidence="2">Uncharacterized protein</fullName>
    </submittedName>
</protein>
<sequence>MRSQSSDGTTEKKRVRFADMEGLTLETVPNKNKLRAAKANRLLTRRQHTNVSSDTRDKKKPI</sequence>
<feature type="non-terminal residue" evidence="2">
    <location>
        <position position="62"/>
    </location>
</feature>